<accession>A0A645GAJ2</accession>
<reference evidence="2" key="1">
    <citation type="submission" date="2019-08" db="EMBL/GenBank/DDBJ databases">
        <authorList>
            <person name="Kucharzyk K."/>
            <person name="Murdoch R.W."/>
            <person name="Higgins S."/>
            <person name="Loffler F."/>
        </authorList>
    </citation>
    <scope>NUCLEOTIDE SEQUENCE</scope>
</reference>
<name>A0A645GAJ2_9ZZZZ</name>
<feature type="compositionally biased region" description="Gly residues" evidence="1">
    <location>
        <begin position="1"/>
        <end position="11"/>
    </location>
</feature>
<proteinExistence type="predicted"/>
<evidence type="ECO:0000313" key="2">
    <source>
        <dbReference type="EMBL" id="MPN22809.1"/>
    </source>
</evidence>
<evidence type="ECO:0000256" key="1">
    <source>
        <dbReference type="SAM" id="MobiDB-lite"/>
    </source>
</evidence>
<organism evidence="2">
    <name type="scientific">bioreactor metagenome</name>
    <dbReference type="NCBI Taxonomy" id="1076179"/>
    <lineage>
        <taxon>unclassified sequences</taxon>
        <taxon>metagenomes</taxon>
        <taxon>ecological metagenomes</taxon>
    </lineage>
</organism>
<sequence>MDRLRGAGGEGETLAAQRSGPIDRQAGGRIVQADLSEGILHGGGGGPVGLRDAIGDHGDRTHIFDRHFGAVAEGGVRGRAELIGIVDLDAVGVQDILHRRAPDVHDLLLSVDRELHSLVGGAGDSTDAQGCHGHDACDGYGDGSFHGFVSPVRWTARTRRKPS</sequence>
<feature type="region of interest" description="Disordered" evidence="1">
    <location>
        <begin position="1"/>
        <end position="26"/>
    </location>
</feature>
<protein>
    <submittedName>
        <fullName evidence="2">Uncharacterized protein</fullName>
    </submittedName>
</protein>
<dbReference type="EMBL" id="VSSQ01071137">
    <property type="protein sequence ID" value="MPN22809.1"/>
    <property type="molecule type" value="Genomic_DNA"/>
</dbReference>
<comment type="caution">
    <text evidence="2">The sequence shown here is derived from an EMBL/GenBank/DDBJ whole genome shotgun (WGS) entry which is preliminary data.</text>
</comment>
<gene>
    <name evidence="2" type="ORF">SDC9_170193</name>
</gene>
<dbReference type="AlphaFoldDB" id="A0A645GAJ2"/>